<dbReference type="EMBL" id="JBICBT010000407">
    <property type="protein sequence ID" value="KAL3114815.1"/>
    <property type="molecule type" value="Genomic_DNA"/>
</dbReference>
<accession>A0ABD2LHW2</accession>
<name>A0ABD2LHW2_9BILA</name>
<evidence type="ECO:0000313" key="1">
    <source>
        <dbReference type="EMBL" id="KAL3114815.1"/>
    </source>
</evidence>
<evidence type="ECO:0000313" key="2">
    <source>
        <dbReference type="Proteomes" id="UP001620626"/>
    </source>
</evidence>
<gene>
    <name evidence="1" type="ORF">niasHT_014629</name>
</gene>
<protein>
    <submittedName>
        <fullName evidence="1">Uncharacterized protein</fullName>
    </submittedName>
</protein>
<keyword evidence="2" id="KW-1185">Reference proteome</keyword>
<organism evidence="1 2">
    <name type="scientific">Heterodera trifolii</name>
    <dbReference type="NCBI Taxonomy" id="157864"/>
    <lineage>
        <taxon>Eukaryota</taxon>
        <taxon>Metazoa</taxon>
        <taxon>Ecdysozoa</taxon>
        <taxon>Nematoda</taxon>
        <taxon>Chromadorea</taxon>
        <taxon>Rhabditida</taxon>
        <taxon>Tylenchina</taxon>
        <taxon>Tylenchomorpha</taxon>
        <taxon>Tylenchoidea</taxon>
        <taxon>Heteroderidae</taxon>
        <taxon>Heteroderinae</taxon>
        <taxon>Heterodera</taxon>
    </lineage>
</organism>
<dbReference type="Proteomes" id="UP001620626">
    <property type="component" value="Unassembled WGS sequence"/>
</dbReference>
<dbReference type="AlphaFoldDB" id="A0ABD2LHW2"/>
<reference evidence="1 2" key="1">
    <citation type="submission" date="2024-10" db="EMBL/GenBank/DDBJ databases">
        <authorList>
            <person name="Kim D."/>
        </authorList>
    </citation>
    <scope>NUCLEOTIDE SEQUENCE [LARGE SCALE GENOMIC DNA]</scope>
    <source>
        <strain evidence="1">BH-2024</strain>
    </source>
</reference>
<comment type="caution">
    <text evidence="1">The sequence shown here is derived from an EMBL/GenBank/DDBJ whole genome shotgun (WGS) entry which is preliminary data.</text>
</comment>
<sequence>MSAIIKVVTPSENGFDDAAEFVSAFKDMTDASADVFDKLSKIGSGAFTLLKFAGPIGQMVHTGLAIGLKQKDSDELRAIQALQRQITEQFEALSRKIDDTVTVSYNIRLIERHMDNAVKAPGRRSLERIRSECEHSEHRPMRLLEWINEIANINCRLPTKNDAATYANATFLISKLNKTIGMQTNGITNSSEYKAWRSDVLVRLMEMPPQMTNKHVSYLDDALSKNTLLNFTNAKSLFDISKILVKFFLLNTEFAFFHADVHRIRSESQPDMGCFLSTISNRYIKRREPLLQHGNFIITDVVRLQLLGVMCEAFVAEADDEFHHLQLNQYDQLTKEIARALSAWINADLDSAWPDIIVSQAILVLQKNKGAEGHIEEDKYDKTAISIQKIANERGQQKYLHQVVVSPAWEEDLYFVMKCKGDFCTKIYKKHGVNVVISRFDEREKKLVDWLELSRKQIQQHRVSLQESIKSQLYQLGGTCDLNLMLTKSKIGQPFSFGNYLFGQHFWRSFILLHNRKFFAQGCVIPIGLAGVTIDGMNAYDDETIVFDNAFFSDANIYKLILML</sequence>
<proteinExistence type="predicted"/>